<evidence type="ECO:0000256" key="8">
    <source>
        <dbReference type="RuleBase" id="RU363108"/>
    </source>
</evidence>
<feature type="transmembrane region" description="Helical" evidence="8">
    <location>
        <begin position="230"/>
        <end position="255"/>
    </location>
</feature>
<feature type="transmembrane region" description="Helical" evidence="8">
    <location>
        <begin position="112"/>
        <end position="134"/>
    </location>
</feature>
<dbReference type="GO" id="GO:0007165">
    <property type="term" value="P:signal transduction"/>
    <property type="evidence" value="ECO:0007669"/>
    <property type="project" value="UniProtKB-KW"/>
</dbReference>
<dbReference type="GO" id="GO:0050909">
    <property type="term" value="P:sensory perception of taste"/>
    <property type="evidence" value="ECO:0007669"/>
    <property type="project" value="InterPro"/>
</dbReference>
<dbReference type="AlphaFoldDB" id="A0A9P0DT44"/>
<feature type="transmembrane region" description="Helical" evidence="8">
    <location>
        <begin position="261"/>
        <end position="281"/>
    </location>
</feature>
<keyword evidence="10" id="KW-1185">Reference proteome</keyword>
<name>A0A9P0DT44_DIABA</name>
<keyword evidence="3 8" id="KW-0812">Transmembrane</keyword>
<evidence type="ECO:0000256" key="1">
    <source>
        <dbReference type="ARBA" id="ARBA00004651"/>
    </source>
</evidence>
<evidence type="ECO:0000256" key="5">
    <source>
        <dbReference type="ARBA" id="ARBA00023136"/>
    </source>
</evidence>
<dbReference type="EMBL" id="OU898279">
    <property type="protein sequence ID" value="CAH1279316.1"/>
    <property type="molecule type" value="Genomic_DNA"/>
</dbReference>
<evidence type="ECO:0000256" key="6">
    <source>
        <dbReference type="ARBA" id="ARBA00023170"/>
    </source>
</evidence>
<dbReference type="Proteomes" id="UP001153709">
    <property type="component" value="Chromosome 4"/>
</dbReference>
<evidence type="ECO:0000313" key="10">
    <source>
        <dbReference type="Proteomes" id="UP001153709"/>
    </source>
</evidence>
<keyword evidence="2 8" id="KW-1003">Cell membrane</keyword>
<keyword evidence="6 8" id="KW-0675">Receptor</keyword>
<evidence type="ECO:0000313" key="9">
    <source>
        <dbReference type="EMBL" id="CAH1279316.1"/>
    </source>
</evidence>
<dbReference type="InterPro" id="IPR013604">
    <property type="entry name" value="7TM_chemorcpt"/>
</dbReference>
<reference evidence="9" key="1">
    <citation type="submission" date="2022-01" db="EMBL/GenBank/DDBJ databases">
        <authorList>
            <person name="King R."/>
        </authorList>
    </citation>
    <scope>NUCLEOTIDE SEQUENCE</scope>
</reference>
<dbReference type="GO" id="GO:0005886">
    <property type="term" value="C:plasma membrane"/>
    <property type="evidence" value="ECO:0007669"/>
    <property type="project" value="UniProtKB-SubCell"/>
</dbReference>
<dbReference type="GO" id="GO:0030424">
    <property type="term" value="C:axon"/>
    <property type="evidence" value="ECO:0007669"/>
    <property type="project" value="TreeGrafter"/>
</dbReference>
<dbReference type="GO" id="GO:0007635">
    <property type="term" value="P:chemosensory behavior"/>
    <property type="evidence" value="ECO:0007669"/>
    <property type="project" value="TreeGrafter"/>
</dbReference>
<dbReference type="OrthoDB" id="8176814at2759"/>
<keyword evidence="5 8" id="KW-0472">Membrane</keyword>
<keyword evidence="7 8" id="KW-0807">Transducer</keyword>
<dbReference type="Pfam" id="PF08395">
    <property type="entry name" value="7tm_7"/>
    <property type="match status" value="1"/>
</dbReference>
<accession>A0A9P0DT44</accession>
<feature type="transmembrane region" description="Helical" evidence="8">
    <location>
        <begin position="362"/>
        <end position="381"/>
    </location>
</feature>
<organism evidence="9 10">
    <name type="scientific">Diabrotica balteata</name>
    <name type="common">Banded cucumber beetle</name>
    <dbReference type="NCBI Taxonomy" id="107213"/>
    <lineage>
        <taxon>Eukaryota</taxon>
        <taxon>Metazoa</taxon>
        <taxon>Ecdysozoa</taxon>
        <taxon>Arthropoda</taxon>
        <taxon>Hexapoda</taxon>
        <taxon>Insecta</taxon>
        <taxon>Pterygota</taxon>
        <taxon>Neoptera</taxon>
        <taxon>Endopterygota</taxon>
        <taxon>Coleoptera</taxon>
        <taxon>Polyphaga</taxon>
        <taxon>Cucujiformia</taxon>
        <taxon>Chrysomeloidea</taxon>
        <taxon>Chrysomelidae</taxon>
        <taxon>Galerucinae</taxon>
        <taxon>Diabroticina</taxon>
        <taxon>Diabroticites</taxon>
        <taxon>Diabrotica</taxon>
    </lineage>
</organism>
<comment type="caution">
    <text evidence="8">Lacks conserved residue(s) required for the propagation of feature annotation.</text>
</comment>
<proteinExistence type="inferred from homology"/>
<sequence>MIADIKTDPRHSLRMTDVKTRFVTCGDISIVVVIVVFATMTLHLKIKMFWKLMNILNQADHIIPFKNPKRIKKASVIFIAAVIFTIGLIYAYDIILKSRGKSISAYIKYYFSFYMLYSIVIMIEVFYWHIILLVKVRISLLNQDLVKVRDRTNISKNVFLEDIVGKVYLSKIIVNGDKLTNRVNNTRTSSIDPYVKSEESQNIGKWLLSLSIFQDKIFEATSTINNSMELCIHVIMLSCLLHLIVTPYFLLTGLFDGADPFYVILQTVWLLGHIGRVLIIVEPCQICINEHKKTANLICELLTFEADEEVKKAHHKTSSVISDMLTYEVDDTIKKGMTMFSLQFNRWKLRFSSCGFFKISRALLTSIAGAVTTYLVILFQFNTT</sequence>
<dbReference type="GO" id="GO:0043025">
    <property type="term" value="C:neuronal cell body"/>
    <property type="evidence" value="ECO:0007669"/>
    <property type="project" value="TreeGrafter"/>
</dbReference>
<comment type="subcellular location">
    <subcellularLocation>
        <location evidence="1 8">Cell membrane</location>
        <topology evidence="1 8">Multi-pass membrane protein</topology>
    </subcellularLocation>
</comment>
<keyword evidence="4 8" id="KW-1133">Transmembrane helix</keyword>
<protein>
    <recommendedName>
        <fullName evidence="8">Gustatory receptor</fullName>
    </recommendedName>
</protein>
<evidence type="ECO:0000256" key="2">
    <source>
        <dbReference type="ARBA" id="ARBA00022475"/>
    </source>
</evidence>
<evidence type="ECO:0000256" key="3">
    <source>
        <dbReference type="ARBA" id="ARBA00022692"/>
    </source>
</evidence>
<comment type="similarity">
    <text evidence="8">Belongs to the insect chemoreceptor superfamily. Gustatory receptor (GR) family.</text>
</comment>
<evidence type="ECO:0000256" key="7">
    <source>
        <dbReference type="ARBA" id="ARBA00023224"/>
    </source>
</evidence>
<gene>
    <name evidence="9" type="ORF">DIABBA_LOCUS7356</name>
</gene>
<dbReference type="GO" id="GO:0008049">
    <property type="term" value="P:male courtship behavior"/>
    <property type="evidence" value="ECO:0007669"/>
    <property type="project" value="TreeGrafter"/>
</dbReference>
<feature type="transmembrane region" description="Helical" evidence="8">
    <location>
        <begin position="20"/>
        <end position="44"/>
    </location>
</feature>
<dbReference type="PANTHER" id="PTHR21143:SF123">
    <property type="entry name" value="GUSTATORY RECEPTOR FOR SUGAR TASTE 43A-RELATED"/>
    <property type="match status" value="1"/>
</dbReference>
<dbReference type="PANTHER" id="PTHR21143">
    <property type="entry name" value="INVERTEBRATE GUSTATORY RECEPTOR"/>
    <property type="match status" value="1"/>
</dbReference>
<evidence type="ECO:0000256" key="4">
    <source>
        <dbReference type="ARBA" id="ARBA00022989"/>
    </source>
</evidence>
<comment type="function">
    <text evidence="8">Gustatory receptor which mediates acceptance or avoidance behavior, depending on its substrates.</text>
</comment>
<feature type="transmembrane region" description="Helical" evidence="8">
    <location>
        <begin position="74"/>
        <end position="92"/>
    </location>
</feature>
<dbReference type="GO" id="GO:0030425">
    <property type="term" value="C:dendrite"/>
    <property type="evidence" value="ECO:0007669"/>
    <property type="project" value="TreeGrafter"/>
</dbReference>